<feature type="compositionally biased region" description="Basic and acidic residues" evidence="1">
    <location>
        <begin position="1734"/>
        <end position="1744"/>
    </location>
</feature>
<evidence type="ECO:0000313" key="3">
    <source>
        <dbReference type="Proteomes" id="UP000222788"/>
    </source>
</evidence>
<name>A0A2C5WVX0_9PEZI</name>
<feature type="compositionally biased region" description="Acidic residues" evidence="1">
    <location>
        <begin position="150"/>
        <end position="169"/>
    </location>
</feature>
<feature type="compositionally biased region" description="Acidic residues" evidence="1">
    <location>
        <begin position="840"/>
        <end position="850"/>
    </location>
</feature>
<protein>
    <submittedName>
        <fullName evidence="2">Uncharacterized protein</fullName>
    </submittedName>
</protein>
<feature type="compositionally biased region" description="Polar residues" evidence="1">
    <location>
        <begin position="681"/>
        <end position="693"/>
    </location>
</feature>
<feature type="region of interest" description="Disordered" evidence="1">
    <location>
        <begin position="1605"/>
        <end position="1649"/>
    </location>
</feature>
<feature type="compositionally biased region" description="Polar residues" evidence="1">
    <location>
        <begin position="56"/>
        <end position="70"/>
    </location>
</feature>
<feature type="compositionally biased region" description="Polar residues" evidence="1">
    <location>
        <begin position="956"/>
        <end position="975"/>
    </location>
</feature>
<feature type="compositionally biased region" description="Basic and acidic residues" evidence="1">
    <location>
        <begin position="554"/>
        <end position="629"/>
    </location>
</feature>
<feature type="compositionally biased region" description="Basic and acidic residues" evidence="1">
    <location>
        <begin position="1683"/>
        <end position="1697"/>
    </location>
</feature>
<feature type="compositionally biased region" description="Low complexity" evidence="1">
    <location>
        <begin position="1000"/>
        <end position="1019"/>
    </location>
</feature>
<feature type="compositionally biased region" description="Low complexity" evidence="1">
    <location>
        <begin position="1155"/>
        <end position="1177"/>
    </location>
</feature>
<feature type="compositionally biased region" description="Low complexity" evidence="1">
    <location>
        <begin position="1275"/>
        <end position="1299"/>
    </location>
</feature>
<feature type="compositionally biased region" description="Pro residues" evidence="1">
    <location>
        <begin position="978"/>
        <end position="990"/>
    </location>
</feature>
<feature type="compositionally biased region" description="Polar residues" evidence="1">
    <location>
        <begin position="1420"/>
        <end position="1429"/>
    </location>
</feature>
<dbReference type="Proteomes" id="UP000222788">
    <property type="component" value="Unassembled WGS sequence"/>
</dbReference>
<sequence length="2142" mass="233950">MSQQPIEFFSIRPDLSRPTTAASNSKLVIDRDGRKPLFGTYNAPSFAATDTEFSILGSSTPTKSPAQSVHGQRRQRPASIEGLRGRASAPQSPLQRSWSSANRRELGAITPEGVPIPRRRSSLASVTRHAQVISLTEAYRIALEEDEGAVATDLDGESEISYDDPDYYDEQDRREKNRAYDQEQHHREGYDQRERERDRRKSYRKDQRETYDRPQDRFQRPLSPAAMDFSPSPAPRYSDARDNENLGRSRNSLLFSSPSTENVGTIKARTFQDLKEKTRSKLTKSPSLTRGLRRSGSKSSMNSFVSDDGVKSPASKSSRLLKYVPGLSREPSSASSSQKNKDKEKDKEKDVAASPGLTPSKSKNFFKRLVKRGENKDSGEAVQATPEPKKAPEPLQSPRPPLSPVHDQRFRSIQATPPPSRPVTSLGHALTHSRSYSGRSPNSLYSWQVGDDITGIEVQAVDSPRARASPGSAISTPRRARSTYEGETPKSARSSLGPRDDRTLRFSNNRLDEIRALEKAIEEVNGDGNEYLHHHVLTTTTTILRSPEHRLKDGDVLSVRSPDRRARDMEALSLRSPDRSRARDLESPSVRSRDRYVRSPDGGSLRDAESIKSPDRWRESERERRESRKSAPAGIMPLHELSEPEEETPATKLQEIRQREIEVQSRRNVASAKLEEIRELNSQPRTRSLSSYVSHRRRTAPALGDASHEKDGLASPVTSPRFERKFFETPPPKDSRSAAAAVTPQSPVSFESIPPTPPAKDTPPEMGVVETIEPLRISTPEIRIKGHAPVTPDVVESHHHHQREDSILEEDESRVENKDEAGGGQVSVGAAQEDFTLPQECEEIKEEEPPNEPQPVPAPTGSAALQGDSAKDDDERAINEASGVRKASHGTIVAVETSKTRAKLVSANEEHTRSKPISGPLPTCDDVVSAGLDRAEDVKDEGPEKAAEEVAEVAGNQDNADVNAVQAISQASQNRPVSPSPISPLSPPTLPQSGDSVPTLSASEIASASAPFPSPESLSVSQNEHPQPPLTLNTALAPIPGSPESPKDDSDPISAPVSAVLARRDRDSSTSKSLDLQRGSNQQSLSAHSSVKSAVHPSVAHGPGVSPIRKGSSSSLLSSHARKVSSASVSSEAKSQRSASVSSQADRRADRRASSSRLPRSASASTVHSVSSTHQRPNSALAVITTITASSASTAFELAPAVGIKHHGNEDVSFSSAPLLISALPASSLSLFKRRNSSQSSSRRVSVVESASDVDVESESDVEIIRRGQFRAAKSRSTSRASVASRVSSRSVSNTTSATEKLHSRAISPPIIHQDAAVVTSPQMHSRTRSSPPRFEIKARSGVLSPTSPANSSPGLAPSPIPDLIPNLNLDLLHMHRRAVSTDSSSRARHLSRNTSGTELYRLNDPAVIRPTPASRGASRITSEGSKFASIQQQHVSSPTTSMDSPVLEPAIVDGTPIETPRPPPISKIDTFTTSGRALGSYGAGKGLSSKLSLSRLDVIAEGNNGKGHGRRTASMSVANSKSSSSREREQDRDNEQGTLVRRTSAASASEIPRTRSRSQPFRRAPINSAKPPSVREDLRELKRQYGVEDSTIDIDDYTELMKAQQEELEAEESRSRAQTKAKTISNRSSRRSSARSTRDSHSERNPEQELAACDKALQNLRSVKQGLSRLEHSVSGRSVSSRSHETTATEVPRNDYLENTSAVESDDDEEFETRLRQHEAEIEGQKRMKKRQEKFEEAEEKRAMIHQTVQPAKNPEPREDKSVDNAAAVPPLVVAKARARSEAKDEPKDVSQNMASKTSHKTQCVPKQVDRVTSEAQNVVEAEAKPIVDVQAQSENGDSPVGLADEVRVEPGPEPQSHKEEAFYSSFSSEGDDVATLISSTYTDGKMATSSMWAASHGDGDASGSQAELRKRNKPVLIDVPSKLSSKPAFETRPRPPSPSIKLPDTAPPSPTTKYTGLNLRRRPSTASMDIVSVDIPVPRVYNKAPFRLTMVGILITLFALWYTLETAVCDRYCRPVTCSAPCVWQNDDPTFGYAIPVKVDQLVTGGKGRKMLNQAVQDADDCFADVLDWATGTDITKIDSTILNVEGKRQLRRRLRKKGLIKQRADTPEQLAKYAEWARALEEQDRQRADEAGYSARANI</sequence>
<keyword evidence="3" id="KW-1185">Reference proteome</keyword>
<evidence type="ECO:0000256" key="1">
    <source>
        <dbReference type="SAM" id="MobiDB-lite"/>
    </source>
</evidence>
<feature type="compositionally biased region" description="Polar residues" evidence="1">
    <location>
        <begin position="248"/>
        <end position="263"/>
    </location>
</feature>
<feature type="compositionally biased region" description="Basic and acidic residues" evidence="1">
    <location>
        <begin position="170"/>
        <end position="219"/>
    </location>
</feature>
<feature type="region of interest" description="Disordered" evidence="1">
    <location>
        <begin position="1275"/>
        <end position="1303"/>
    </location>
</feature>
<feature type="region of interest" description="Disordered" evidence="1">
    <location>
        <begin position="1827"/>
        <end position="1871"/>
    </location>
</feature>
<feature type="compositionally biased region" description="Basic and acidic residues" evidence="1">
    <location>
        <begin position="1525"/>
        <end position="1536"/>
    </location>
</feature>
<feature type="compositionally biased region" description="Polar residues" evidence="1">
    <location>
        <begin position="89"/>
        <end position="101"/>
    </location>
</feature>
<feature type="region of interest" description="Disordered" evidence="1">
    <location>
        <begin position="1"/>
        <end position="34"/>
    </location>
</feature>
<feature type="region of interest" description="Disordered" evidence="1">
    <location>
        <begin position="1669"/>
        <end position="1811"/>
    </location>
</feature>
<proteinExistence type="predicted"/>
<comment type="caution">
    <text evidence="2">The sequence shown here is derived from an EMBL/GenBank/DDBJ whole genome shotgun (WGS) entry which is preliminary data.</text>
</comment>
<feature type="compositionally biased region" description="Basic and acidic residues" evidence="1">
    <location>
        <begin position="721"/>
        <end position="736"/>
    </location>
</feature>
<feature type="region of interest" description="Disordered" evidence="1">
    <location>
        <begin position="56"/>
        <end position="122"/>
    </location>
</feature>
<reference evidence="2 3" key="1">
    <citation type="journal article" date="2013" name="Fungal Biol.">
        <title>Analysis of microsatellite markers in the genome of the plant pathogen Ceratocystis fimbriata.</title>
        <authorList>
            <person name="Simpson M.C."/>
            <person name="Wilken P.M."/>
            <person name="Coetzee M.P."/>
            <person name="Wingfield M.J."/>
            <person name="Wingfield B.D."/>
        </authorList>
    </citation>
    <scope>NUCLEOTIDE SEQUENCE [LARGE SCALE GENOMIC DNA]</scope>
    <source>
        <strain evidence="2 3">CBS 114723</strain>
    </source>
</reference>
<feature type="compositionally biased region" description="Low complexity" evidence="1">
    <location>
        <begin position="1515"/>
        <end position="1524"/>
    </location>
</feature>
<feature type="compositionally biased region" description="Low complexity" evidence="1">
    <location>
        <begin position="1767"/>
        <end position="1777"/>
    </location>
</feature>
<feature type="compositionally biased region" description="Polar residues" evidence="1">
    <location>
        <begin position="17"/>
        <end position="26"/>
    </location>
</feature>
<dbReference type="EMBL" id="APWK03000162">
    <property type="protein sequence ID" value="PHH49882.1"/>
    <property type="molecule type" value="Genomic_DNA"/>
</dbReference>
<feature type="compositionally biased region" description="Basic and acidic residues" evidence="1">
    <location>
        <begin position="869"/>
        <end position="878"/>
    </location>
</feature>
<feature type="compositionally biased region" description="Basic and acidic residues" evidence="1">
    <location>
        <begin position="1780"/>
        <end position="1790"/>
    </location>
</feature>
<feature type="compositionally biased region" description="Polar residues" evidence="1">
    <location>
        <begin position="1020"/>
        <end position="1034"/>
    </location>
</feature>
<feature type="region of interest" description="Disordered" evidence="1">
    <location>
        <begin position="554"/>
        <end position="653"/>
    </location>
</feature>
<feature type="compositionally biased region" description="Low complexity" evidence="1">
    <location>
        <begin position="1112"/>
        <end position="1144"/>
    </location>
</feature>
<feature type="compositionally biased region" description="Basic and acidic residues" evidence="1">
    <location>
        <begin position="238"/>
        <end position="247"/>
    </location>
</feature>
<feature type="region of interest" description="Disordered" evidence="1">
    <location>
        <begin position="1895"/>
        <end position="1959"/>
    </location>
</feature>
<dbReference type="OrthoDB" id="3439035at2759"/>
<accession>A0A2C5WVX0</accession>
<feature type="region of interest" description="Disordered" evidence="1">
    <location>
        <begin position="1409"/>
        <end position="1429"/>
    </location>
</feature>
<feature type="compositionally biased region" description="Basic and acidic residues" evidence="1">
    <location>
        <begin position="1846"/>
        <end position="1863"/>
    </location>
</feature>
<feature type="compositionally biased region" description="Basic and acidic residues" evidence="1">
    <location>
        <begin position="1713"/>
        <end position="1727"/>
    </location>
</feature>
<feature type="compositionally biased region" description="Basic and acidic residues" evidence="1">
    <location>
        <begin position="270"/>
        <end position="279"/>
    </location>
</feature>
<feature type="region of interest" description="Disordered" evidence="1">
    <location>
        <begin position="1502"/>
        <end position="1580"/>
    </location>
</feature>
<feature type="compositionally biased region" description="Polar residues" evidence="1">
    <location>
        <begin position="432"/>
        <end position="442"/>
    </location>
</feature>
<evidence type="ECO:0000313" key="2">
    <source>
        <dbReference type="EMBL" id="PHH49882.1"/>
    </source>
</evidence>
<gene>
    <name evidence="2" type="ORF">CFIMG_007597RA00001</name>
</gene>
<feature type="region of interest" description="Disordered" evidence="1">
    <location>
        <begin position="681"/>
        <end position="766"/>
    </location>
</feature>
<feature type="compositionally biased region" description="Polar residues" evidence="1">
    <location>
        <begin position="1070"/>
        <end position="1092"/>
    </location>
</feature>
<feature type="region of interest" description="Disordered" evidence="1">
    <location>
        <begin position="779"/>
        <end position="1177"/>
    </location>
</feature>
<feature type="region of interest" description="Disordered" evidence="1">
    <location>
        <begin position="460"/>
        <end position="504"/>
    </location>
</feature>
<organism evidence="2 3">
    <name type="scientific">Ceratocystis fimbriata CBS 114723</name>
    <dbReference type="NCBI Taxonomy" id="1035309"/>
    <lineage>
        <taxon>Eukaryota</taxon>
        <taxon>Fungi</taxon>
        <taxon>Dikarya</taxon>
        <taxon>Ascomycota</taxon>
        <taxon>Pezizomycotina</taxon>
        <taxon>Sordariomycetes</taxon>
        <taxon>Hypocreomycetidae</taxon>
        <taxon>Microascales</taxon>
        <taxon>Ceratocystidaceae</taxon>
        <taxon>Ceratocystis</taxon>
    </lineage>
</organism>
<feature type="compositionally biased region" description="Basic and acidic residues" evidence="1">
    <location>
        <begin position="339"/>
        <end position="351"/>
    </location>
</feature>
<feature type="region of interest" description="Disordered" evidence="1">
    <location>
        <begin position="150"/>
        <end position="442"/>
    </location>
</feature>
<feature type="compositionally biased region" description="Basic and acidic residues" evidence="1">
    <location>
        <begin position="1637"/>
        <end position="1648"/>
    </location>
</feature>
<feature type="compositionally biased region" description="Basic and acidic residues" evidence="1">
    <location>
        <begin position="933"/>
        <end position="948"/>
    </location>
</feature>
<reference evidence="2 3" key="2">
    <citation type="journal article" date="2013" name="IMA Fungus">
        <title>IMA Genome-F 1: Ceratocystis fimbriata: Draft nuclear genome sequence for the plant pathogen, Ceratocystis fimbriata.</title>
        <authorList>
            <person name="Wilken P.M."/>
            <person name="Steenkamp E.T."/>
            <person name="Wingfield M.J."/>
            <person name="de Beer Z.W."/>
            <person name="Wingfield B.D."/>
        </authorList>
    </citation>
    <scope>NUCLEOTIDE SEQUENCE [LARGE SCALE GENOMIC DNA]</scope>
    <source>
        <strain evidence="2 3">CBS 114723</strain>
    </source>
</reference>